<feature type="compositionally biased region" description="Polar residues" evidence="1">
    <location>
        <begin position="1"/>
        <end position="19"/>
    </location>
</feature>
<gene>
    <name evidence="2" type="ORF">EVAR_59283_1</name>
</gene>
<dbReference type="Proteomes" id="UP000299102">
    <property type="component" value="Unassembled WGS sequence"/>
</dbReference>
<evidence type="ECO:0000313" key="2">
    <source>
        <dbReference type="EMBL" id="GBP07439.1"/>
    </source>
</evidence>
<evidence type="ECO:0000256" key="1">
    <source>
        <dbReference type="SAM" id="MobiDB-lite"/>
    </source>
</evidence>
<comment type="caution">
    <text evidence="2">The sequence shown here is derived from an EMBL/GenBank/DDBJ whole genome shotgun (WGS) entry which is preliminary data.</text>
</comment>
<keyword evidence="3" id="KW-1185">Reference proteome</keyword>
<dbReference type="EMBL" id="BGZK01004182">
    <property type="protein sequence ID" value="GBP07439.1"/>
    <property type="molecule type" value="Genomic_DNA"/>
</dbReference>
<organism evidence="2 3">
    <name type="scientific">Eumeta variegata</name>
    <name type="common">Bagworm moth</name>
    <name type="synonym">Eumeta japonica</name>
    <dbReference type="NCBI Taxonomy" id="151549"/>
    <lineage>
        <taxon>Eukaryota</taxon>
        <taxon>Metazoa</taxon>
        <taxon>Ecdysozoa</taxon>
        <taxon>Arthropoda</taxon>
        <taxon>Hexapoda</taxon>
        <taxon>Insecta</taxon>
        <taxon>Pterygota</taxon>
        <taxon>Neoptera</taxon>
        <taxon>Endopterygota</taxon>
        <taxon>Lepidoptera</taxon>
        <taxon>Glossata</taxon>
        <taxon>Ditrysia</taxon>
        <taxon>Tineoidea</taxon>
        <taxon>Psychidae</taxon>
        <taxon>Oiketicinae</taxon>
        <taxon>Eumeta</taxon>
    </lineage>
</organism>
<protein>
    <submittedName>
        <fullName evidence="2">Uncharacterized protein</fullName>
    </submittedName>
</protein>
<name>A0A4C1SZ12_EUMVA</name>
<reference evidence="2 3" key="1">
    <citation type="journal article" date="2019" name="Commun. Biol.">
        <title>The bagworm genome reveals a unique fibroin gene that provides high tensile strength.</title>
        <authorList>
            <person name="Kono N."/>
            <person name="Nakamura H."/>
            <person name="Ohtoshi R."/>
            <person name="Tomita M."/>
            <person name="Numata K."/>
            <person name="Arakawa K."/>
        </authorList>
    </citation>
    <scope>NUCLEOTIDE SEQUENCE [LARGE SCALE GENOMIC DNA]</scope>
</reference>
<dbReference type="AlphaFoldDB" id="A0A4C1SZ12"/>
<proteinExistence type="predicted"/>
<evidence type="ECO:0000313" key="3">
    <source>
        <dbReference type="Proteomes" id="UP000299102"/>
    </source>
</evidence>
<accession>A0A4C1SZ12</accession>
<sequence length="121" mass="13844">MALGSTRAQDTEQPPSRMTQARRFLKWDAAERRKLSRRLPHRLGCQGPCRRRATCRDAARPERHQSRQVLSQPPLPEVIGEALTRSTVCRPKKHDVIEVARCIRPFTRVDEHVYLPLGVAG</sequence>
<feature type="region of interest" description="Disordered" evidence="1">
    <location>
        <begin position="1"/>
        <end position="22"/>
    </location>
</feature>